<proteinExistence type="predicted"/>
<keyword evidence="4" id="KW-1185">Reference proteome</keyword>
<dbReference type="PANTHER" id="PTHR37946:SF1">
    <property type="entry name" value="SLL1969 PROTEIN"/>
    <property type="match status" value="1"/>
</dbReference>
<evidence type="ECO:0000313" key="4">
    <source>
        <dbReference type="Proteomes" id="UP001191082"/>
    </source>
</evidence>
<dbReference type="InterPro" id="IPR000073">
    <property type="entry name" value="AB_hydrolase_1"/>
</dbReference>
<gene>
    <name evidence="3" type="ORF">FGK64_15480</name>
</gene>
<accession>A0ABY2X8E5</accession>
<protein>
    <submittedName>
        <fullName evidence="3">Alpha/beta hydrolase</fullName>
    </submittedName>
</protein>
<evidence type="ECO:0000259" key="2">
    <source>
        <dbReference type="Pfam" id="PF12697"/>
    </source>
</evidence>
<dbReference type="SUPFAM" id="SSF53474">
    <property type="entry name" value="alpha/beta-Hydrolases"/>
    <property type="match status" value="1"/>
</dbReference>
<dbReference type="EMBL" id="VCPC01000003">
    <property type="protein sequence ID" value="TMV11672.1"/>
    <property type="molecule type" value="Genomic_DNA"/>
</dbReference>
<feature type="domain" description="AB hydrolase-1" evidence="2">
    <location>
        <begin position="24"/>
        <end position="137"/>
    </location>
</feature>
<dbReference type="RefSeq" id="WP_138864735.1">
    <property type="nucleotide sequence ID" value="NZ_VCPC01000003.1"/>
</dbReference>
<feature type="chain" id="PRO_5046014068" evidence="1">
    <location>
        <begin position="19"/>
        <end position="262"/>
    </location>
</feature>
<dbReference type="InterPro" id="IPR029058">
    <property type="entry name" value="AB_hydrolase_fold"/>
</dbReference>
<name>A0ABY2X8E5_9RHOB</name>
<organism evidence="3 4">
    <name type="scientific">Arenibacterium halophilum</name>
    <dbReference type="NCBI Taxonomy" id="2583821"/>
    <lineage>
        <taxon>Bacteria</taxon>
        <taxon>Pseudomonadati</taxon>
        <taxon>Pseudomonadota</taxon>
        <taxon>Alphaproteobacteria</taxon>
        <taxon>Rhodobacterales</taxon>
        <taxon>Paracoccaceae</taxon>
        <taxon>Arenibacterium</taxon>
    </lineage>
</organism>
<sequence length="262" mass="27891">MRWLAAFLMILMSPVARAAEGDCVILLHGLARSETSFAVMEQVLRGRGYVVVRPGYPSTDLPIGALAEQTLPAATEACGARVIHFVTHSMGGILVRDWLRFARPARLGRVVMLSPPNAGSELVDELGDWEVFGLLNGPAGLQLGTGANSLPRRLPPVDFPLGVIAGSNTLNPVFSALIPGPDDGKVSVASTRVDGMADHIVLPVTHTFMMNNPRVIAEAIHFIEQGRFDPEISWLDALFGNIATACASGADCSDDTKGNPSR</sequence>
<comment type="caution">
    <text evidence="3">The sequence shown here is derived from an EMBL/GenBank/DDBJ whole genome shotgun (WGS) entry which is preliminary data.</text>
</comment>
<dbReference type="Pfam" id="PF12697">
    <property type="entry name" value="Abhydrolase_6"/>
    <property type="match status" value="1"/>
</dbReference>
<dbReference type="Gene3D" id="3.40.50.1820">
    <property type="entry name" value="alpha/beta hydrolase"/>
    <property type="match status" value="1"/>
</dbReference>
<dbReference type="PANTHER" id="PTHR37946">
    <property type="entry name" value="SLL1969 PROTEIN"/>
    <property type="match status" value="1"/>
</dbReference>
<reference evidence="3 4" key="1">
    <citation type="submission" date="2019-05" db="EMBL/GenBank/DDBJ databases">
        <title>Marivita sp. nov. isolated from sea sediment.</title>
        <authorList>
            <person name="Kim W."/>
        </authorList>
    </citation>
    <scope>NUCLEOTIDE SEQUENCE [LARGE SCALE GENOMIC DNA]</scope>
    <source>
        <strain evidence="3 4">CAU 1492</strain>
    </source>
</reference>
<feature type="signal peptide" evidence="1">
    <location>
        <begin position="1"/>
        <end position="18"/>
    </location>
</feature>
<dbReference type="GO" id="GO:0016787">
    <property type="term" value="F:hydrolase activity"/>
    <property type="evidence" value="ECO:0007669"/>
    <property type="project" value="UniProtKB-KW"/>
</dbReference>
<keyword evidence="1" id="KW-0732">Signal</keyword>
<evidence type="ECO:0000313" key="3">
    <source>
        <dbReference type="EMBL" id="TMV11672.1"/>
    </source>
</evidence>
<evidence type="ECO:0000256" key="1">
    <source>
        <dbReference type="SAM" id="SignalP"/>
    </source>
</evidence>
<keyword evidence="3" id="KW-0378">Hydrolase</keyword>
<dbReference type="Proteomes" id="UP001191082">
    <property type="component" value="Unassembled WGS sequence"/>
</dbReference>